<comment type="caution">
    <text evidence="1">The sequence shown here is derived from an EMBL/GenBank/DDBJ whole genome shotgun (WGS) entry which is preliminary data.</text>
</comment>
<dbReference type="OrthoDB" id="3251507at2759"/>
<accession>A0A8H3WCD9</accession>
<dbReference type="PANTHER" id="PTHR42037:SF1">
    <property type="match status" value="1"/>
</dbReference>
<dbReference type="Proteomes" id="UP000434172">
    <property type="component" value="Unassembled WGS sequence"/>
</dbReference>
<dbReference type="InterPro" id="IPR027796">
    <property type="entry name" value="OTT_1508_deam-like"/>
</dbReference>
<keyword evidence="2" id="KW-1185">Reference proteome</keyword>
<sequence length="556" mass="62148">MAKGRVKSTSPGKEGKQPIMTYVDGLGTISTKLRNRLRRFYNALVLLSSLVEACKVNGQTRANNEGYEPSDNPNVVLECFINKLAQVCDNVPFGDTVTALTITIRNYDGLLYTFASNRQAVGGPDKATDFVCRLLNDMGTATLDQVKDDPHSPLFQRALQQILEFQDKRVLAYRDKLVKSVSACIVDCDASDSHESLSLGNALRDLKDTLTAHKGRDANDILVHAAVTLRASPVYDNIIERTRAGRMNESARWCDLSHFVGRLASYLGMVRTIIIARRRIPELFENFNIVFLPSSTPLPNPITCLQPSTMTAAKRRSLRTAKAIISRMVSESAEISKYQGYAEELQRCGLDELISKECTKESFHPIVHCEILVLDWLCGQHPSGTASIPFFRDFRYIGCSKPTCRLCEYYFAAHRSGIQVRRGHKKVYLNWIVPNVTDESPDWAKEKDNLIDKVMGGVRRDALSALEEKVTDHKRWDSETFSYQQTFQSLARTSVRGTDLASVMSLLSIAEGGPSCRSQRSVIVDDDSWSVAGHADEEAEDSDDDGGALLFWGRRR</sequence>
<evidence type="ECO:0000313" key="1">
    <source>
        <dbReference type="EMBL" id="KAF0323745.1"/>
    </source>
</evidence>
<gene>
    <name evidence="1" type="ORF">GQ607_008954</name>
</gene>
<dbReference type="Pfam" id="PF14441">
    <property type="entry name" value="OTT_1508_deam"/>
    <property type="match status" value="1"/>
</dbReference>
<evidence type="ECO:0000313" key="2">
    <source>
        <dbReference type="Proteomes" id="UP000434172"/>
    </source>
</evidence>
<dbReference type="PANTHER" id="PTHR42037">
    <property type="match status" value="1"/>
</dbReference>
<proteinExistence type="predicted"/>
<name>A0A8H3WCD9_9PEZI</name>
<dbReference type="EMBL" id="WOWK01000049">
    <property type="protein sequence ID" value="KAF0323745.1"/>
    <property type="molecule type" value="Genomic_DNA"/>
</dbReference>
<reference evidence="1 2" key="1">
    <citation type="submission" date="2019-12" db="EMBL/GenBank/DDBJ databases">
        <title>A genome sequence resource for the geographically widespread anthracnose pathogen Colletotrichum asianum.</title>
        <authorList>
            <person name="Meng Y."/>
        </authorList>
    </citation>
    <scope>NUCLEOTIDE SEQUENCE [LARGE SCALE GENOMIC DNA]</scope>
    <source>
        <strain evidence="1 2">ICMP 18580</strain>
    </source>
</reference>
<organism evidence="1 2">
    <name type="scientific">Colletotrichum asianum</name>
    <dbReference type="NCBI Taxonomy" id="702518"/>
    <lineage>
        <taxon>Eukaryota</taxon>
        <taxon>Fungi</taxon>
        <taxon>Dikarya</taxon>
        <taxon>Ascomycota</taxon>
        <taxon>Pezizomycotina</taxon>
        <taxon>Sordariomycetes</taxon>
        <taxon>Hypocreomycetidae</taxon>
        <taxon>Glomerellales</taxon>
        <taxon>Glomerellaceae</taxon>
        <taxon>Colletotrichum</taxon>
        <taxon>Colletotrichum gloeosporioides species complex</taxon>
    </lineage>
</organism>
<dbReference type="AlphaFoldDB" id="A0A8H3WCD9"/>
<protein>
    <submittedName>
        <fullName evidence="1">Uncharacterized protein</fullName>
    </submittedName>
</protein>